<dbReference type="InterPro" id="IPR003593">
    <property type="entry name" value="AAA+_ATPase"/>
</dbReference>
<evidence type="ECO:0000256" key="1">
    <source>
        <dbReference type="ARBA" id="ARBA00005417"/>
    </source>
</evidence>
<dbReference type="AlphaFoldDB" id="A0A6N8J668"/>
<evidence type="ECO:0000313" key="7">
    <source>
        <dbReference type="Proteomes" id="UP000468388"/>
    </source>
</evidence>
<dbReference type="EMBL" id="WRXO01000001">
    <property type="protein sequence ID" value="MVT40434.1"/>
    <property type="molecule type" value="Genomic_DNA"/>
</dbReference>
<dbReference type="InterPro" id="IPR017871">
    <property type="entry name" value="ABC_transporter-like_CS"/>
</dbReference>
<dbReference type="Proteomes" id="UP000468388">
    <property type="component" value="Unassembled WGS sequence"/>
</dbReference>
<dbReference type="OrthoDB" id="9782239at2"/>
<evidence type="ECO:0000313" key="6">
    <source>
        <dbReference type="EMBL" id="MVT40434.1"/>
    </source>
</evidence>
<dbReference type="GO" id="GO:0016887">
    <property type="term" value="F:ATP hydrolysis activity"/>
    <property type="evidence" value="ECO:0007669"/>
    <property type="project" value="InterPro"/>
</dbReference>
<keyword evidence="4 6" id="KW-0067">ATP-binding</keyword>
<keyword evidence="3" id="KW-0547">Nucleotide-binding</keyword>
<dbReference type="InterPro" id="IPR003439">
    <property type="entry name" value="ABC_transporter-like_ATP-bd"/>
</dbReference>
<dbReference type="FunFam" id="3.40.50.300:FF:000425">
    <property type="entry name" value="Probable ABC transporter, ATP-binding subunit"/>
    <property type="match status" value="1"/>
</dbReference>
<dbReference type="InterPro" id="IPR027417">
    <property type="entry name" value="P-loop_NTPase"/>
</dbReference>
<evidence type="ECO:0000256" key="2">
    <source>
        <dbReference type="ARBA" id="ARBA00022448"/>
    </source>
</evidence>
<proteinExistence type="inferred from homology"/>
<gene>
    <name evidence="6" type="ORF">GO495_07555</name>
</gene>
<dbReference type="GO" id="GO:0005524">
    <property type="term" value="F:ATP binding"/>
    <property type="evidence" value="ECO:0007669"/>
    <property type="project" value="UniProtKB-KW"/>
</dbReference>
<protein>
    <submittedName>
        <fullName evidence="6">ATP-binding cassette domain-containing protein</fullName>
    </submittedName>
</protein>
<dbReference type="Gene3D" id="3.40.50.300">
    <property type="entry name" value="P-loop containing nucleotide triphosphate hydrolases"/>
    <property type="match status" value="1"/>
</dbReference>
<evidence type="ECO:0000256" key="4">
    <source>
        <dbReference type="ARBA" id="ARBA00022840"/>
    </source>
</evidence>
<dbReference type="SUPFAM" id="SSF52540">
    <property type="entry name" value="P-loop containing nucleoside triphosphate hydrolases"/>
    <property type="match status" value="1"/>
</dbReference>
<evidence type="ECO:0000259" key="5">
    <source>
        <dbReference type="PROSITE" id="PS50893"/>
    </source>
</evidence>
<dbReference type="Pfam" id="PF00005">
    <property type="entry name" value="ABC_tran"/>
    <property type="match status" value="1"/>
</dbReference>
<dbReference type="GO" id="GO:0015697">
    <property type="term" value="P:quaternary ammonium group transport"/>
    <property type="evidence" value="ECO:0007669"/>
    <property type="project" value="UniProtKB-ARBA"/>
</dbReference>
<organism evidence="6 7">
    <name type="scientific">Chitinophaga oryziterrae</name>
    <dbReference type="NCBI Taxonomy" id="1031224"/>
    <lineage>
        <taxon>Bacteria</taxon>
        <taxon>Pseudomonadati</taxon>
        <taxon>Bacteroidota</taxon>
        <taxon>Chitinophagia</taxon>
        <taxon>Chitinophagales</taxon>
        <taxon>Chitinophagaceae</taxon>
        <taxon>Chitinophaga</taxon>
    </lineage>
</organism>
<dbReference type="SMART" id="SM00382">
    <property type="entry name" value="AAA"/>
    <property type="match status" value="1"/>
</dbReference>
<dbReference type="RefSeq" id="WP_157299061.1">
    <property type="nucleotide sequence ID" value="NZ_BAAAZB010000005.1"/>
</dbReference>
<evidence type="ECO:0000256" key="3">
    <source>
        <dbReference type="ARBA" id="ARBA00022741"/>
    </source>
</evidence>
<dbReference type="PROSITE" id="PS00211">
    <property type="entry name" value="ABC_TRANSPORTER_1"/>
    <property type="match status" value="1"/>
</dbReference>
<name>A0A6N8J668_9BACT</name>
<dbReference type="PROSITE" id="PS50893">
    <property type="entry name" value="ABC_TRANSPORTER_2"/>
    <property type="match status" value="1"/>
</dbReference>
<comment type="similarity">
    <text evidence="1">Belongs to the ABC transporter superfamily.</text>
</comment>
<accession>A0A6N8J668</accession>
<sequence>MIQLDNVSKSFGSGKTVVSNVSFTVNEGEIMVLLGTSGSGKTTTLRMINRLTDPSSGSIYVNGTSVTTQQPETLRRGIGYVLQNNGLFPHYTVAENIAIVPELSNWDKKRITDRTAVLMEKLHLAADEYLHVYPHQLSGGQQQRVGLARALAADPPVLLMDEPFGALDPVTRASIRKEFRNLDELRSKTVIIVTHDVQEAFELGTYICLMDKGIVQQVGTPAELLFSPANDFVHAFFEEQRLLLELKALKLTTIRQWLNNTTHENATLNGNNSCWEALEQTTEHDIVTVQFEDKISTINTNALMDAVKQYKHGLL</sequence>
<comment type="caution">
    <text evidence="6">The sequence shown here is derived from an EMBL/GenBank/DDBJ whole genome shotgun (WGS) entry which is preliminary data.</text>
</comment>
<keyword evidence="7" id="KW-1185">Reference proteome</keyword>
<reference evidence="6 7" key="1">
    <citation type="submission" date="2019-12" db="EMBL/GenBank/DDBJ databases">
        <title>The draft genomic sequence of strain Chitinophaga oryziterrae JCM 16595.</title>
        <authorList>
            <person name="Zhang X."/>
        </authorList>
    </citation>
    <scope>NUCLEOTIDE SEQUENCE [LARGE SCALE GENOMIC DNA]</scope>
    <source>
        <strain evidence="6 7">JCM 16595</strain>
    </source>
</reference>
<dbReference type="PANTHER" id="PTHR43117:SF4">
    <property type="entry name" value="OSMOPROTECTANT IMPORT ATP-BINDING PROTEIN OSMV"/>
    <property type="match status" value="1"/>
</dbReference>
<keyword evidence="2" id="KW-0813">Transport</keyword>
<feature type="domain" description="ABC transporter" evidence="5">
    <location>
        <begin position="2"/>
        <end position="237"/>
    </location>
</feature>
<dbReference type="PANTHER" id="PTHR43117">
    <property type="entry name" value="OSMOPROTECTANT IMPORT ATP-BINDING PROTEIN OSMV"/>
    <property type="match status" value="1"/>
</dbReference>